<gene>
    <name evidence="1" type="ORF">FHR95_003326</name>
</gene>
<dbReference type="Proteomes" id="UP000563050">
    <property type="component" value="Unassembled WGS sequence"/>
</dbReference>
<protein>
    <submittedName>
        <fullName evidence="1">Uncharacterized protein</fullName>
    </submittedName>
</protein>
<name>A0A7W5GZR4_9GAMM</name>
<dbReference type="EMBL" id="JACHXQ010000017">
    <property type="protein sequence ID" value="MBB3185733.1"/>
    <property type="molecule type" value="Genomic_DNA"/>
</dbReference>
<accession>A0A7W5GZR4</accession>
<reference evidence="1 2" key="1">
    <citation type="submission" date="2020-08" db="EMBL/GenBank/DDBJ databases">
        <title>Genomic Encyclopedia of Type Strains, Phase III (KMG-III): the genomes of soil and plant-associated and newly described type strains.</title>
        <authorList>
            <person name="Whitman W."/>
        </authorList>
    </citation>
    <scope>NUCLEOTIDE SEQUENCE [LARGE SCALE GENOMIC DNA]</scope>
    <source>
        <strain evidence="1 2">CECT 7341</strain>
    </source>
</reference>
<organism evidence="1 2">
    <name type="scientific">Halomonas fontilapidosi</name>
    <dbReference type="NCBI Taxonomy" id="616675"/>
    <lineage>
        <taxon>Bacteria</taxon>
        <taxon>Pseudomonadati</taxon>
        <taxon>Pseudomonadota</taxon>
        <taxon>Gammaproteobacteria</taxon>
        <taxon>Oceanospirillales</taxon>
        <taxon>Halomonadaceae</taxon>
        <taxon>Halomonas</taxon>
    </lineage>
</organism>
<evidence type="ECO:0000313" key="2">
    <source>
        <dbReference type="Proteomes" id="UP000563050"/>
    </source>
</evidence>
<proteinExistence type="predicted"/>
<comment type="caution">
    <text evidence="1">The sequence shown here is derived from an EMBL/GenBank/DDBJ whole genome shotgun (WGS) entry which is preliminary data.</text>
</comment>
<sequence length="63" mass="7174">MVSYLSAGQAGYFALRQQEKEQNRAKEYDEMLVSRAAIARASHFAGVRKRARVVRRAFQQAAE</sequence>
<dbReference type="RefSeq" id="WP_183315223.1">
    <property type="nucleotide sequence ID" value="NZ_JACHXQ010000017.1"/>
</dbReference>
<keyword evidence="2" id="KW-1185">Reference proteome</keyword>
<dbReference type="AlphaFoldDB" id="A0A7W5GZR4"/>
<evidence type="ECO:0000313" key="1">
    <source>
        <dbReference type="EMBL" id="MBB3185733.1"/>
    </source>
</evidence>